<accession>A0A921V1C5</accession>
<sequence>MHASSNRIQGSEGGCGRPTAAASSRPGRGRWEGKFEPLRRSPLSIWRCHAMPKPPDVCRAYKARVVHPHMGCVDGRLELIRQRGRISAKEFECATFTSWMADATNCPLTYSIAHTTT</sequence>
<dbReference type="AlphaFoldDB" id="A0A921V1C5"/>
<gene>
    <name evidence="2" type="ORF">BDA96_01G505500</name>
</gene>
<evidence type="ECO:0000256" key="1">
    <source>
        <dbReference type="SAM" id="MobiDB-lite"/>
    </source>
</evidence>
<evidence type="ECO:0000313" key="3">
    <source>
        <dbReference type="Proteomes" id="UP000807115"/>
    </source>
</evidence>
<proteinExistence type="predicted"/>
<reference evidence="2" key="1">
    <citation type="journal article" date="2019" name="BMC Genomics">
        <title>A new reference genome for Sorghum bicolor reveals high levels of sequence similarity between sweet and grain genotypes: implications for the genetics of sugar metabolism.</title>
        <authorList>
            <person name="Cooper E.A."/>
            <person name="Brenton Z.W."/>
            <person name="Flinn B.S."/>
            <person name="Jenkins J."/>
            <person name="Shu S."/>
            <person name="Flowers D."/>
            <person name="Luo F."/>
            <person name="Wang Y."/>
            <person name="Xia P."/>
            <person name="Barry K."/>
            <person name="Daum C."/>
            <person name="Lipzen A."/>
            <person name="Yoshinaga Y."/>
            <person name="Schmutz J."/>
            <person name="Saski C."/>
            <person name="Vermerris W."/>
            <person name="Kresovich S."/>
        </authorList>
    </citation>
    <scope>NUCLEOTIDE SEQUENCE</scope>
</reference>
<dbReference type="EMBL" id="CM027680">
    <property type="protein sequence ID" value="KAG0552414.1"/>
    <property type="molecule type" value="Genomic_DNA"/>
</dbReference>
<comment type="caution">
    <text evidence="2">The sequence shown here is derived from an EMBL/GenBank/DDBJ whole genome shotgun (WGS) entry which is preliminary data.</text>
</comment>
<reference evidence="2" key="2">
    <citation type="submission" date="2020-10" db="EMBL/GenBank/DDBJ databases">
        <authorList>
            <person name="Cooper E.A."/>
            <person name="Brenton Z.W."/>
            <person name="Flinn B.S."/>
            <person name="Jenkins J."/>
            <person name="Shu S."/>
            <person name="Flowers D."/>
            <person name="Luo F."/>
            <person name="Wang Y."/>
            <person name="Xia P."/>
            <person name="Barry K."/>
            <person name="Daum C."/>
            <person name="Lipzen A."/>
            <person name="Yoshinaga Y."/>
            <person name="Schmutz J."/>
            <person name="Saski C."/>
            <person name="Vermerris W."/>
            <person name="Kresovich S."/>
        </authorList>
    </citation>
    <scope>NUCLEOTIDE SEQUENCE</scope>
</reference>
<feature type="region of interest" description="Disordered" evidence="1">
    <location>
        <begin position="1"/>
        <end position="35"/>
    </location>
</feature>
<dbReference type="Proteomes" id="UP000807115">
    <property type="component" value="Chromosome 1"/>
</dbReference>
<evidence type="ECO:0000313" key="2">
    <source>
        <dbReference type="EMBL" id="KAG0552414.1"/>
    </source>
</evidence>
<organism evidence="2 3">
    <name type="scientific">Sorghum bicolor</name>
    <name type="common">Sorghum</name>
    <name type="synonym">Sorghum vulgare</name>
    <dbReference type="NCBI Taxonomy" id="4558"/>
    <lineage>
        <taxon>Eukaryota</taxon>
        <taxon>Viridiplantae</taxon>
        <taxon>Streptophyta</taxon>
        <taxon>Embryophyta</taxon>
        <taxon>Tracheophyta</taxon>
        <taxon>Spermatophyta</taxon>
        <taxon>Magnoliopsida</taxon>
        <taxon>Liliopsida</taxon>
        <taxon>Poales</taxon>
        <taxon>Poaceae</taxon>
        <taxon>PACMAD clade</taxon>
        <taxon>Panicoideae</taxon>
        <taxon>Andropogonodae</taxon>
        <taxon>Andropogoneae</taxon>
        <taxon>Sorghinae</taxon>
        <taxon>Sorghum</taxon>
    </lineage>
</organism>
<protein>
    <submittedName>
        <fullName evidence="2">Uncharacterized protein</fullName>
    </submittedName>
</protein>
<name>A0A921V1C5_SORBI</name>